<sequence>MRRVRLVQAVKPCLLLIGMVFAVFVFQAKETYAIANVEKIIPTPQQVTYTENFLTLYDGTSFSAAIVKGHDAPQAELEGVYLLQSVIARQTGANIPVINDNGNYSAYSVILSVGTSGSNALNANLINANSIVIPSHSEGYAIEKVTSGTQNIFVVTGKEAIGSYYGSTSLAQMVKKNGSNTQLRVLSVRDYPDMQVRAVKDIFTAEGMFSYADTAEWMSFLAKTKMNVFSLCYTHLSATGWRNPPADYIRAVKNLGNYERDRGTIKFMQEINPGITGGLPANTAELNQLVRTYKYGLDEGGSQIMLAFDDQGSTTPASHRDMANLLYDSFQGQEGFYLVTVPQPYHLEYTNLASYMSQYSNGLRPAIGAIWTGDTLWSHYTTPAHANTWRSYTANPQKYPFYWHNDPVLMGTLLHTGWQPSQYYFADGKVPFKGVNLNGGYIWNNMQTYTSDGAIENIFRQSTAHKIYAISLADWMWNPDAYQNTADGFNRAKRYWDTIVADPGFMKMATASSQFSAAYGPGLAVDGLNSDEQTDNVWATASGQPTTNAWWKLDLGGAQDMHGVTIRFREYNGKAYMVPATITFQVSNDNANWTTVVRKASDVPLENTSYDSTPYFYHFNANARYLRLLFEDGGQNSLIELSEVKVADEKDAVPATQNNVALGAAAAASSTLSASYPADKAVDGIVSTSTLDNAWASTTTVANAWWSAGLGGVTEIHGIDVHFRQSGSVAYRVPKSITFQTSNDNTNWTTVLKKDTNVPLEGSAYNSAQSYHYDVRGKGKYVRLLFEDGSQNTHIELSEVRVNTDNLALRKTATASSTYIGYDAGLANDGLSSDTTTNNAWATAAGPTVNSWWKVDLGSSQSFKTVNVKFREYPQGASYMIPKTITIQSSDDDVNWTTLTSRSVRVPATNGAYASVNYSYPVKGNGRYVRLLFEDGGQDSLIELSEVEITNTVVPEYQSRTANIAYGKTAVASSAFGTNYAAGKAVDGKTSGQEAENTWATAAGSQLNSWWQVDLGKTEYISRASVVFREYPYNQAYMVPKNITFQVSSDGVSWTTVTSKSGNVPTIGSAYASQPFSYILNASGRFVRLLFEEGSQDSIIELSEVEIYN</sequence>
<dbReference type="InterPro" id="IPR000421">
    <property type="entry name" value="FA58C"/>
</dbReference>
<evidence type="ECO:0000259" key="4">
    <source>
        <dbReference type="PROSITE" id="PS50022"/>
    </source>
</evidence>
<keyword evidence="7" id="KW-1185">Reference proteome</keyword>
<dbReference type="SUPFAM" id="SSF55545">
    <property type="entry name" value="beta-N-acetylhexosaminidase-like domain"/>
    <property type="match status" value="1"/>
</dbReference>
<dbReference type="Pfam" id="PF00754">
    <property type="entry name" value="F5_F8_type_C"/>
    <property type="match status" value="2"/>
</dbReference>
<keyword evidence="2 3" id="KW-0326">Glycosidase</keyword>
<comment type="caution">
    <text evidence="6">The sequence shown here is derived from an EMBL/GenBank/DDBJ whole genome shotgun (WGS) entry which is preliminary data.</text>
</comment>
<accession>A0ABV1KRW6</accession>
<dbReference type="RefSeq" id="WP_232185425.1">
    <property type="nucleotide sequence ID" value="NZ_JAIOAP010000005.1"/>
</dbReference>
<dbReference type="SUPFAM" id="SSF49785">
    <property type="entry name" value="Galactose-binding domain-like"/>
    <property type="match status" value="4"/>
</dbReference>
<evidence type="ECO:0000313" key="6">
    <source>
        <dbReference type="EMBL" id="MEQ4482710.1"/>
    </source>
</evidence>
<evidence type="ECO:0000259" key="5">
    <source>
        <dbReference type="PROSITE" id="PS52009"/>
    </source>
</evidence>
<dbReference type="InterPro" id="IPR015882">
    <property type="entry name" value="HEX_bac_N"/>
</dbReference>
<evidence type="ECO:0000256" key="1">
    <source>
        <dbReference type="ARBA" id="ARBA00022801"/>
    </source>
</evidence>
<dbReference type="InterPro" id="IPR051941">
    <property type="entry name" value="BG_Antigen-Binding_Lectin"/>
</dbReference>
<comment type="similarity">
    <text evidence="3">Belongs to the glycosyl hydrolase 84 family.</text>
</comment>
<dbReference type="Proteomes" id="UP001493487">
    <property type="component" value="Unassembled WGS sequence"/>
</dbReference>
<evidence type="ECO:0000313" key="7">
    <source>
        <dbReference type="Proteomes" id="UP001493487"/>
    </source>
</evidence>
<dbReference type="InterPro" id="IPR011496">
    <property type="entry name" value="O-GlcNAcase_cat"/>
</dbReference>
<feature type="domain" description="F5/8 type C" evidence="4">
    <location>
        <begin position="492"/>
        <end position="649"/>
    </location>
</feature>
<dbReference type="PROSITE" id="PS50022">
    <property type="entry name" value="FA58C_3"/>
    <property type="match status" value="4"/>
</dbReference>
<evidence type="ECO:0000256" key="3">
    <source>
        <dbReference type="PROSITE-ProRule" id="PRU01353"/>
    </source>
</evidence>
<dbReference type="InterPro" id="IPR017853">
    <property type="entry name" value="GH"/>
</dbReference>
<feature type="domain" description="GH84" evidence="5">
    <location>
        <begin position="195"/>
        <end position="480"/>
    </location>
</feature>
<reference evidence="6 7" key="1">
    <citation type="journal article" date="2023" name="Genome Announc.">
        <title>Pan-Genome Analyses of the Genus Cohnella and Proposal of the Novel Species Cohnella silvisoli sp. nov., Isolated from Forest Soil.</title>
        <authorList>
            <person name="Wang C."/>
            <person name="Mao L."/>
            <person name="Bao G."/>
            <person name="Zhu H."/>
        </authorList>
    </citation>
    <scope>NUCLEOTIDE SEQUENCE [LARGE SCALE GENOMIC DNA]</scope>
    <source>
        <strain evidence="6 7">NL03-T5-1</strain>
    </source>
</reference>
<dbReference type="Pfam" id="PF07555">
    <property type="entry name" value="NAGidase"/>
    <property type="match status" value="1"/>
</dbReference>
<evidence type="ECO:0000256" key="2">
    <source>
        <dbReference type="ARBA" id="ARBA00023295"/>
    </source>
</evidence>
<protein>
    <submittedName>
        <fullName evidence="6">Discoidin domain-containing protein</fullName>
    </submittedName>
</protein>
<dbReference type="PANTHER" id="PTHR45713:SF6">
    <property type="entry name" value="F5_8 TYPE C DOMAIN-CONTAINING PROTEIN"/>
    <property type="match status" value="1"/>
</dbReference>
<feature type="domain" description="F5/8 type C" evidence="4">
    <location>
        <begin position="952"/>
        <end position="1109"/>
    </location>
</feature>
<name>A0ABV1KRW6_9BACL</name>
<organism evidence="6 7">
    <name type="scientific">Cohnella silvisoli</name>
    <dbReference type="NCBI Taxonomy" id="2873699"/>
    <lineage>
        <taxon>Bacteria</taxon>
        <taxon>Bacillati</taxon>
        <taxon>Bacillota</taxon>
        <taxon>Bacilli</taxon>
        <taxon>Bacillales</taxon>
        <taxon>Paenibacillaceae</taxon>
        <taxon>Cohnella</taxon>
    </lineage>
</organism>
<feature type="domain" description="F5/8 type C" evidence="4">
    <location>
        <begin position="655"/>
        <end position="784"/>
    </location>
</feature>
<gene>
    <name evidence="6" type="ORF">QJS35_09910</name>
</gene>
<dbReference type="Pfam" id="PF02838">
    <property type="entry name" value="Glyco_hydro_20b"/>
    <property type="match status" value="1"/>
</dbReference>
<dbReference type="EMBL" id="JASKHM010000005">
    <property type="protein sequence ID" value="MEQ4482710.1"/>
    <property type="molecule type" value="Genomic_DNA"/>
</dbReference>
<dbReference type="Gene3D" id="3.30.379.10">
    <property type="entry name" value="Chitobiase/beta-hexosaminidase domain 2-like"/>
    <property type="match status" value="1"/>
</dbReference>
<keyword evidence="1 3" id="KW-0378">Hydrolase</keyword>
<dbReference type="Pfam" id="PF22633">
    <property type="entry name" value="F5_F8_type_C_2"/>
    <property type="match status" value="2"/>
</dbReference>
<proteinExistence type="inferred from homology"/>
<dbReference type="PROSITE" id="PS52009">
    <property type="entry name" value="GH84"/>
    <property type="match status" value="1"/>
</dbReference>
<feature type="active site" description="Proton donor" evidence="3">
    <location>
        <position position="310"/>
    </location>
</feature>
<dbReference type="PANTHER" id="PTHR45713">
    <property type="entry name" value="FTP DOMAIN-CONTAINING PROTEIN"/>
    <property type="match status" value="1"/>
</dbReference>
<dbReference type="InterPro" id="IPR008979">
    <property type="entry name" value="Galactose-bd-like_sf"/>
</dbReference>
<dbReference type="Gene3D" id="2.60.120.260">
    <property type="entry name" value="Galactose-binding domain-like"/>
    <property type="match status" value="4"/>
</dbReference>
<dbReference type="InterPro" id="IPR029018">
    <property type="entry name" value="Hex-like_dom2"/>
</dbReference>
<feature type="domain" description="F5/8 type C" evidence="4">
    <location>
        <begin position="797"/>
        <end position="931"/>
    </location>
</feature>
<dbReference type="SUPFAM" id="SSF51445">
    <property type="entry name" value="(Trans)glycosidases"/>
    <property type="match status" value="1"/>
</dbReference>
<dbReference type="Gene3D" id="3.20.20.80">
    <property type="entry name" value="Glycosidases"/>
    <property type="match status" value="1"/>
</dbReference>